<reference evidence="9" key="1">
    <citation type="submission" date="2020-10" db="EMBL/GenBank/DDBJ databases">
        <authorList>
            <person name="Castelo-Branco R."/>
            <person name="Eusebio N."/>
            <person name="Adriana R."/>
            <person name="Vieira A."/>
            <person name="Brugerolle De Fraissinette N."/>
            <person name="Rezende De Castro R."/>
            <person name="Schneider M.P."/>
            <person name="Vasconcelos V."/>
            <person name="Leao P.N."/>
        </authorList>
    </citation>
    <scope>NUCLEOTIDE SEQUENCE</scope>
    <source>
        <strain evidence="9">LEGE 11467</strain>
    </source>
</reference>
<evidence type="ECO:0000256" key="5">
    <source>
        <dbReference type="ARBA" id="ARBA00022692"/>
    </source>
</evidence>
<comment type="similarity">
    <text evidence="2 8">Belongs to the alanine or glycine:cation symporter (AGCS) (TC 2.A.25) family.</text>
</comment>
<evidence type="ECO:0000256" key="2">
    <source>
        <dbReference type="ARBA" id="ARBA00009261"/>
    </source>
</evidence>
<feature type="transmembrane region" description="Helical" evidence="8">
    <location>
        <begin position="459"/>
        <end position="481"/>
    </location>
</feature>
<dbReference type="PRINTS" id="PR00175">
    <property type="entry name" value="NAALASMPORT"/>
</dbReference>
<keyword evidence="7 8" id="KW-0472">Membrane</keyword>
<keyword evidence="6 8" id="KW-1133">Transmembrane helix</keyword>
<evidence type="ECO:0000256" key="3">
    <source>
        <dbReference type="ARBA" id="ARBA00022448"/>
    </source>
</evidence>
<keyword evidence="5 8" id="KW-0812">Transmembrane</keyword>
<evidence type="ECO:0000256" key="6">
    <source>
        <dbReference type="ARBA" id="ARBA00022989"/>
    </source>
</evidence>
<dbReference type="RefSeq" id="WP_264321237.1">
    <property type="nucleotide sequence ID" value="NZ_JADEXN010000140.1"/>
</dbReference>
<dbReference type="InterPro" id="IPR001463">
    <property type="entry name" value="Na/Ala_symport"/>
</dbReference>
<dbReference type="Pfam" id="PF01235">
    <property type="entry name" value="Na_Ala_symp"/>
    <property type="match status" value="1"/>
</dbReference>
<dbReference type="Proteomes" id="UP000621799">
    <property type="component" value="Unassembled WGS sequence"/>
</dbReference>
<dbReference type="GO" id="GO:0005283">
    <property type="term" value="F:amino acid:sodium symporter activity"/>
    <property type="evidence" value="ECO:0007669"/>
    <property type="project" value="InterPro"/>
</dbReference>
<protein>
    <submittedName>
        <fullName evidence="9">Alanine:cation symporter family protein</fullName>
    </submittedName>
</protein>
<evidence type="ECO:0000313" key="10">
    <source>
        <dbReference type="Proteomes" id="UP000621799"/>
    </source>
</evidence>
<sequence length="499" mass="54175">MRRCWLFGWLFLAVPVVILAQAQDRSIDRFIDATNAVFTQIVEGMTNILFFSLGGVPLIVLWLSLGAIFFTWRMNFVNLWALKHALFIVLGRYDDPDEAGEVTHFEALSTALSATVGLGNIAGVAIAIQLGGPGAVFWMTVAGLFGMTSKFVECTLAQKYRIVKSDGTVLGGPMYYLWRGLSEMGLHPLGQGLGIFFAFVCLSSALGGGNMFQTHESYIAVSRIFPLQNWLYGFLMASLVGAVILGGIRRIAKVASTLVPLMAAIYTLACLWVLGVHATELGGAIATILREALSPGAAITGGAIGVFVQGIRRAVFSHEAGLGSAAIAHAAARTREPIREGLVGLLEPFIDTVLICNMTALTIVVTGAYQFDYADGLAGVLMTSKAFGTVIPWFPSMLAAATFLFALSTMISWSYYGEQCWIYLVGEKYSLVYRLLFVFCIFLGSVREDLTTIIDFSDMTFFVMAFPNLLGCFLLSGKVAADLDDYMKRLNSGKMEHRG</sequence>
<feature type="transmembrane region" description="Helical" evidence="8">
    <location>
        <begin position="189"/>
        <end position="209"/>
    </location>
</feature>
<dbReference type="GO" id="GO:0005886">
    <property type="term" value="C:plasma membrane"/>
    <property type="evidence" value="ECO:0007669"/>
    <property type="project" value="UniProtKB-SubCell"/>
</dbReference>
<evidence type="ECO:0000256" key="7">
    <source>
        <dbReference type="ARBA" id="ARBA00023136"/>
    </source>
</evidence>
<feature type="transmembrane region" description="Helical" evidence="8">
    <location>
        <begin position="391"/>
        <end position="411"/>
    </location>
</feature>
<dbReference type="EMBL" id="JADEXN010000140">
    <property type="protein sequence ID" value="MBE9041006.1"/>
    <property type="molecule type" value="Genomic_DNA"/>
</dbReference>
<keyword evidence="8" id="KW-0769">Symport</keyword>
<feature type="transmembrane region" description="Helical" evidence="8">
    <location>
        <begin position="349"/>
        <end position="371"/>
    </location>
</feature>
<evidence type="ECO:0000313" key="9">
    <source>
        <dbReference type="EMBL" id="MBE9041006.1"/>
    </source>
</evidence>
<dbReference type="AlphaFoldDB" id="A0A928Z9Q5"/>
<evidence type="ECO:0000256" key="4">
    <source>
        <dbReference type="ARBA" id="ARBA00022475"/>
    </source>
</evidence>
<feature type="transmembrane region" description="Helical" evidence="8">
    <location>
        <begin position="281"/>
        <end position="308"/>
    </location>
</feature>
<keyword evidence="4 8" id="KW-1003">Cell membrane</keyword>
<dbReference type="PANTHER" id="PTHR30330">
    <property type="entry name" value="AGSS FAMILY TRANSPORTER, SODIUM-ALANINE"/>
    <property type="match status" value="1"/>
</dbReference>
<proteinExistence type="inferred from homology"/>
<feature type="transmembrane region" description="Helical" evidence="8">
    <location>
        <begin position="255"/>
        <end position="275"/>
    </location>
</feature>
<comment type="caution">
    <text evidence="9">The sequence shown here is derived from an EMBL/GenBank/DDBJ whole genome shotgun (WGS) entry which is preliminary data.</text>
</comment>
<dbReference type="PANTHER" id="PTHR30330:SF3">
    <property type="entry name" value="TRANSCRIPTIONAL REGULATOR, LRP FAMILY"/>
    <property type="match status" value="1"/>
</dbReference>
<comment type="subcellular location">
    <subcellularLocation>
        <location evidence="1 8">Cell membrane</location>
        <topology evidence="1 8">Multi-pass membrane protein</topology>
    </subcellularLocation>
</comment>
<organism evidence="9 10">
    <name type="scientific">Zarconia navalis LEGE 11467</name>
    <dbReference type="NCBI Taxonomy" id="1828826"/>
    <lineage>
        <taxon>Bacteria</taxon>
        <taxon>Bacillati</taxon>
        <taxon>Cyanobacteriota</taxon>
        <taxon>Cyanophyceae</taxon>
        <taxon>Oscillatoriophycideae</taxon>
        <taxon>Oscillatoriales</taxon>
        <taxon>Oscillatoriales incertae sedis</taxon>
        <taxon>Zarconia</taxon>
        <taxon>Zarconia navalis</taxon>
    </lineage>
</organism>
<evidence type="ECO:0000256" key="1">
    <source>
        <dbReference type="ARBA" id="ARBA00004651"/>
    </source>
</evidence>
<keyword evidence="3 8" id="KW-0813">Transport</keyword>
<feature type="transmembrane region" description="Helical" evidence="8">
    <location>
        <begin position="229"/>
        <end position="248"/>
    </location>
</feature>
<keyword evidence="10" id="KW-1185">Reference proteome</keyword>
<evidence type="ECO:0000256" key="8">
    <source>
        <dbReference type="RuleBase" id="RU363064"/>
    </source>
</evidence>
<accession>A0A928Z9Q5</accession>
<feature type="transmembrane region" description="Helical" evidence="8">
    <location>
        <begin position="431"/>
        <end position="447"/>
    </location>
</feature>
<gene>
    <name evidence="9" type="ORF">IQ235_09460</name>
</gene>
<feature type="transmembrane region" description="Helical" evidence="8">
    <location>
        <begin position="46"/>
        <end position="70"/>
    </location>
</feature>
<name>A0A928Z9Q5_9CYAN</name>
<dbReference type="NCBIfam" id="TIGR00835">
    <property type="entry name" value="agcS"/>
    <property type="match status" value="1"/>
</dbReference>